<keyword evidence="2" id="KW-0812">Transmembrane</keyword>
<sequence length="400" mass="39637">MDAGDRRTAETLGDTSISGNAGTPVPSPFLRGDAGRARRRGIGLHLRALGVALLFALVAASLEVLPPWEIGGGSPAQGAPKGAGGEFWQPLGGGTNGSVYALAVSGDALYAGGDFTSVGGVSADHVARWGAPTPTPTPTPGGATVSPADPTPTVGPVPTEGPTAAPPAPIPTPLPVEAVSSDVPGLALASPGLVVLSASGLASSVPSSLLPLLEVWEGRDYPLSSTASGALATSGLGALDTGSLGALPVFAVRPVPEGGVVSLALNLTLSAGAGRVSDLALVKISDAATARPFALVSSPSGLAADGTFGLWDGQRFRTPSDVLEGGRSCTLILSIRDGGPYDLDPTPGALLDPCVLGFRPAPTATPTPTPRRFGGGCNAGSAPLALLLGMPLSFLLQKRR</sequence>
<dbReference type="EMBL" id="CM001022">
    <property type="protein sequence ID" value="EFQ24814.1"/>
    <property type="molecule type" value="Genomic_DNA"/>
</dbReference>
<feature type="region of interest" description="Disordered" evidence="1">
    <location>
        <begin position="1"/>
        <end position="32"/>
    </location>
</feature>
<dbReference type="Proteomes" id="UP000005096">
    <property type="component" value="Chromosome"/>
</dbReference>
<feature type="region of interest" description="Disordered" evidence="1">
    <location>
        <begin position="130"/>
        <end position="163"/>
    </location>
</feature>
<evidence type="ECO:0000256" key="2">
    <source>
        <dbReference type="SAM" id="Phobius"/>
    </source>
</evidence>
<dbReference type="InterPro" id="IPR030821">
    <property type="entry name" value="Synergist_CTERM"/>
</dbReference>
<dbReference type="NCBIfam" id="TIGR04564">
    <property type="entry name" value="Synergist_CTERM"/>
    <property type="match status" value="1"/>
</dbReference>
<reference evidence="3 4" key="1">
    <citation type="journal article" date="2010" name="Stand. Genomic Sci.">
        <title>Non-contiguous finished genome sequence of Aminomonas paucivorans type strain (GLU-3).</title>
        <authorList>
            <person name="Pitluck S."/>
            <person name="Yasawong M."/>
            <person name="Held B."/>
            <person name="Lapidus A."/>
            <person name="Nolan M."/>
            <person name="Copeland A."/>
            <person name="Lucas S."/>
            <person name="Del Rio T.G."/>
            <person name="Tice H."/>
            <person name="Cheng J.F."/>
            <person name="Chertkov O."/>
            <person name="Goodwin L."/>
            <person name="Tapia R."/>
            <person name="Han C."/>
            <person name="Liolios K."/>
            <person name="Ivanova N."/>
            <person name="Mavromatis K."/>
            <person name="Ovchinnikova G."/>
            <person name="Pati A."/>
            <person name="Chen A."/>
            <person name="Palaniappan K."/>
            <person name="Land M."/>
            <person name="Hauser L."/>
            <person name="Chang Y.J."/>
            <person name="Jeffries C.D."/>
            <person name="Pukall R."/>
            <person name="Spring S."/>
            <person name="Rohde M."/>
            <person name="Sikorski J."/>
            <person name="Goker M."/>
            <person name="Woyke T."/>
            <person name="Bristow J."/>
            <person name="Eisen J.A."/>
            <person name="Markowitz V."/>
            <person name="Hugenholtz P."/>
            <person name="Kyrpides N.C."/>
            <person name="Klenk H.P."/>
        </authorList>
    </citation>
    <scope>NUCLEOTIDE SEQUENCE [LARGE SCALE GENOMIC DNA]</scope>
    <source>
        <strain evidence="3 4">DSM 12260</strain>
    </source>
</reference>
<dbReference type="PaxDb" id="584708-Apau_2407"/>
<keyword evidence="2" id="KW-0472">Membrane</keyword>
<protein>
    <submittedName>
        <fullName evidence="3">Uncharacterized protein</fullName>
    </submittedName>
</protein>
<proteinExistence type="predicted"/>
<gene>
    <name evidence="3" type="ORF">Apau_2407</name>
</gene>
<keyword evidence="4" id="KW-1185">Reference proteome</keyword>
<dbReference type="eggNOG" id="COG5492">
    <property type="taxonomic scope" value="Bacteria"/>
</dbReference>
<evidence type="ECO:0000313" key="3">
    <source>
        <dbReference type="EMBL" id="EFQ24814.1"/>
    </source>
</evidence>
<keyword evidence="2" id="KW-1133">Transmembrane helix</keyword>
<dbReference type="HOGENOM" id="CLU_688194_0_0_0"/>
<organism evidence="3 4">
    <name type="scientific">Aminomonas paucivorans DSM 12260</name>
    <dbReference type="NCBI Taxonomy" id="584708"/>
    <lineage>
        <taxon>Bacteria</taxon>
        <taxon>Thermotogati</taxon>
        <taxon>Synergistota</taxon>
        <taxon>Synergistia</taxon>
        <taxon>Synergistales</taxon>
        <taxon>Synergistaceae</taxon>
        <taxon>Aminomonas</taxon>
    </lineage>
</organism>
<accession>E3D0S6</accession>
<evidence type="ECO:0000256" key="1">
    <source>
        <dbReference type="SAM" id="MobiDB-lite"/>
    </source>
</evidence>
<dbReference type="AlphaFoldDB" id="E3D0S6"/>
<feature type="transmembrane region" description="Helical" evidence="2">
    <location>
        <begin position="46"/>
        <end position="65"/>
    </location>
</feature>
<name>E3D0S6_9BACT</name>
<evidence type="ECO:0000313" key="4">
    <source>
        <dbReference type="Proteomes" id="UP000005096"/>
    </source>
</evidence>